<dbReference type="Proteomes" id="UP000051679">
    <property type="component" value="Unassembled WGS sequence"/>
</dbReference>
<dbReference type="Gene3D" id="2.60.40.10">
    <property type="entry name" value="Immunoglobulins"/>
    <property type="match status" value="2"/>
</dbReference>
<dbReference type="PATRIC" id="fig|1291052.5.peg.1720"/>
<keyword evidence="3" id="KW-0812">Transmembrane</keyword>
<accession>A0A0R1ZJD4</accession>
<dbReference type="STRING" id="1291052.FC18_GL001681"/>
<evidence type="ECO:0000256" key="3">
    <source>
        <dbReference type="SAM" id="Phobius"/>
    </source>
</evidence>
<feature type="domain" description="Bacterial Ig" evidence="4">
    <location>
        <begin position="177"/>
        <end position="255"/>
    </location>
</feature>
<evidence type="ECO:0000256" key="2">
    <source>
        <dbReference type="SAM" id="MobiDB-lite"/>
    </source>
</evidence>
<feature type="domain" description="Bacterial Ig" evidence="4">
    <location>
        <begin position="96"/>
        <end position="169"/>
    </location>
</feature>
<keyword evidence="6" id="KW-1185">Reference proteome</keyword>
<evidence type="ECO:0000313" key="6">
    <source>
        <dbReference type="Proteomes" id="UP000051679"/>
    </source>
</evidence>
<gene>
    <name evidence="5" type="ORF">FC18_GL001681</name>
</gene>
<keyword evidence="1" id="KW-0732">Signal</keyword>
<comment type="caution">
    <text evidence="5">The sequence shown here is derived from an EMBL/GenBank/DDBJ whole genome shotgun (WGS) entry which is preliminary data.</text>
</comment>
<dbReference type="NCBIfam" id="TIGR03715">
    <property type="entry name" value="KxYKxGKxW"/>
    <property type="match status" value="1"/>
</dbReference>
<feature type="region of interest" description="Disordered" evidence="2">
    <location>
        <begin position="270"/>
        <end position="292"/>
    </location>
</feature>
<dbReference type="OrthoDB" id="2329348at2"/>
<keyword evidence="3" id="KW-1133">Transmembrane helix</keyword>
<dbReference type="InterPro" id="IPR041498">
    <property type="entry name" value="Big_6"/>
</dbReference>
<organism evidence="5 6">
    <name type="scientific">Lacticaseibacillus sharpeae JCM 1186 = DSM 20505</name>
    <dbReference type="NCBI Taxonomy" id="1291052"/>
    <lineage>
        <taxon>Bacteria</taxon>
        <taxon>Bacillati</taxon>
        <taxon>Bacillota</taxon>
        <taxon>Bacilli</taxon>
        <taxon>Lactobacillales</taxon>
        <taxon>Lactobacillaceae</taxon>
        <taxon>Lacticaseibacillus</taxon>
    </lineage>
</organism>
<dbReference type="EMBL" id="AYYO01000036">
    <property type="protein sequence ID" value="KRM55080.1"/>
    <property type="molecule type" value="Genomic_DNA"/>
</dbReference>
<evidence type="ECO:0000256" key="1">
    <source>
        <dbReference type="ARBA" id="ARBA00022729"/>
    </source>
</evidence>
<feature type="compositionally biased region" description="Polar residues" evidence="2">
    <location>
        <begin position="273"/>
        <end position="292"/>
    </location>
</feature>
<evidence type="ECO:0000259" key="4">
    <source>
        <dbReference type="Pfam" id="PF17936"/>
    </source>
</evidence>
<proteinExistence type="predicted"/>
<feature type="transmembrane region" description="Helical" evidence="3">
    <location>
        <begin position="53"/>
        <end position="72"/>
    </location>
</feature>
<dbReference type="InterPro" id="IPR013783">
    <property type="entry name" value="Ig-like_fold"/>
</dbReference>
<dbReference type="Pfam" id="PF19258">
    <property type="entry name" value="KxYKxGKxW_sig"/>
    <property type="match status" value="1"/>
</dbReference>
<protein>
    <recommendedName>
        <fullName evidence="4">Bacterial Ig domain-containing protein</fullName>
    </recommendedName>
</protein>
<reference evidence="5 6" key="1">
    <citation type="journal article" date="2015" name="Genome Announc.">
        <title>Expanding the biotechnology potential of lactobacilli through comparative genomics of 213 strains and associated genera.</title>
        <authorList>
            <person name="Sun Z."/>
            <person name="Harris H.M."/>
            <person name="McCann A."/>
            <person name="Guo C."/>
            <person name="Argimon S."/>
            <person name="Zhang W."/>
            <person name="Yang X."/>
            <person name="Jeffery I.B."/>
            <person name="Cooney J.C."/>
            <person name="Kagawa T.F."/>
            <person name="Liu W."/>
            <person name="Song Y."/>
            <person name="Salvetti E."/>
            <person name="Wrobel A."/>
            <person name="Rasinkangas P."/>
            <person name="Parkhill J."/>
            <person name="Rea M.C."/>
            <person name="O'Sullivan O."/>
            <person name="Ritari J."/>
            <person name="Douillard F.P."/>
            <person name="Paul Ross R."/>
            <person name="Yang R."/>
            <person name="Briner A.E."/>
            <person name="Felis G.E."/>
            <person name="de Vos W.M."/>
            <person name="Barrangou R."/>
            <person name="Klaenhammer T.R."/>
            <person name="Caufield P.W."/>
            <person name="Cui Y."/>
            <person name="Zhang H."/>
            <person name="O'Toole P.W."/>
        </authorList>
    </citation>
    <scope>NUCLEOTIDE SEQUENCE [LARGE SCALE GENOMIC DNA]</scope>
    <source>
        <strain evidence="5 6">DSM 20505</strain>
    </source>
</reference>
<evidence type="ECO:0000313" key="5">
    <source>
        <dbReference type="EMBL" id="KRM55080.1"/>
    </source>
</evidence>
<dbReference type="InterPro" id="IPR022263">
    <property type="entry name" value="KxYKxGKxW"/>
</dbReference>
<sequence length="292" mass="30093">MPRHKDKLSMCAETSLDTTSQGGKIMNNANKNSLSKTNQSRTNFKMFKAGKRWVFACAAVLTMMGGTISAFVTTPYMTHAATESVLRRAASAPKVSEPVTTDDTTVSGTADPNVTISIKVATGEDIEGQSDSNGDFSVEITKQPLGTVLEVMAIGADFLPSEVTYVTVKAASTTTVDAPDVNKVTTSSTTITGTAAPNSHITVTKDDGSKLVEGDASSSGSFSLTIPKQAAGTNLHVTATVNDVPSKATTVQVTDDSTPATVAAPVVGEATEGDTSLSGTATPGDTIQVFDS</sequence>
<dbReference type="Pfam" id="PF17936">
    <property type="entry name" value="Big_6"/>
    <property type="match status" value="2"/>
</dbReference>
<dbReference type="AlphaFoldDB" id="A0A0R1ZJD4"/>
<name>A0A0R1ZJD4_9LACO</name>
<keyword evidence="3" id="KW-0472">Membrane</keyword>